<dbReference type="Pfam" id="PF01774">
    <property type="entry name" value="UreD"/>
    <property type="match status" value="1"/>
</dbReference>
<comment type="similarity">
    <text evidence="1 3">Belongs to the UreD family.</text>
</comment>
<evidence type="ECO:0000256" key="1">
    <source>
        <dbReference type="ARBA" id="ARBA00007177"/>
    </source>
</evidence>
<reference evidence="4" key="1">
    <citation type="submission" date="2020-08" db="EMBL/GenBank/DDBJ databases">
        <authorList>
            <person name="Cejkova D."/>
            <person name="Kubasova T."/>
            <person name="Jahodarova E."/>
            <person name="Rychlik I."/>
        </authorList>
    </citation>
    <scope>NUCLEOTIDE SEQUENCE</scope>
    <source>
        <strain evidence="4">An836</strain>
    </source>
</reference>
<evidence type="ECO:0000256" key="2">
    <source>
        <dbReference type="ARBA" id="ARBA00023186"/>
    </source>
</evidence>
<reference evidence="4" key="2">
    <citation type="journal article" date="2021" name="Sci. Rep.">
        <title>The distribution of antibiotic resistance genes in chicken gut microbiota commensals.</title>
        <authorList>
            <person name="Juricova H."/>
            <person name="Matiasovicova J."/>
            <person name="Kubasova T."/>
            <person name="Cejkova D."/>
            <person name="Rychlik I."/>
        </authorList>
    </citation>
    <scope>NUCLEOTIDE SEQUENCE</scope>
    <source>
        <strain evidence="4">An836</strain>
    </source>
</reference>
<comment type="function">
    <text evidence="3">Required for maturation of urease via the functional incorporation of the urease nickel metallocenter.</text>
</comment>
<evidence type="ECO:0000256" key="3">
    <source>
        <dbReference type="HAMAP-Rule" id="MF_01384"/>
    </source>
</evidence>
<keyword evidence="2 3" id="KW-0143">Chaperone</keyword>
<evidence type="ECO:0000313" key="5">
    <source>
        <dbReference type="Proteomes" id="UP000718821"/>
    </source>
</evidence>
<dbReference type="PANTHER" id="PTHR33643">
    <property type="entry name" value="UREASE ACCESSORY PROTEIN D"/>
    <property type="match status" value="1"/>
</dbReference>
<name>A0A938WX17_9BIFI</name>
<dbReference type="InterPro" id="IPR002669">
    <property type="entry name" value="UreD"/>
</dbReference>
<organism evidence="4 5">
    <name type="scientific">Bifidobacterium pullorum subsp. saeculare</name>
    <dbReference type="NCBI Taxonomy" id="78257"/>
    <lineage>
        <taxon>Bacteria</taxon>
        <taxon>Bacillati</taxon>
        <taxon>Actinomycetota</taxon>
        <taxon>Actinomycetes</taxon>
        <taxon>Bifidobacteriales</taxon>
        <taxon>Bifidobacteriaceae</taxon>
        <taxon>Bifidobacterium</taxon>
    </lineage>
</organism>
<gene>
    <name evidence="3" type="primary">ureD</name>
    <name evidence="4" type="ORF">H7U32_09150</name>
</gene>
<dbReference type="EMBL" id="JACLYU010000039">
    <property type="protein sequence ID" value="MBM6700450.1"/>
    <property type="molecule type" value="Genomic_DNA"/>
</dbReference>
<keyword evidence="5" id="KW-1185">Reference proteome</keyword>
<dbReference type="HAMAP" id="MF_01384">
    <property type="entry name" value="UreD"/>
    <property type="match status" value="1"/>
</dbReference>
<keyword evidence="3" id="KW-0963">Cytoplasm</keyword>
<protein>
    <recommendedName>
        <fullName evidence="3">Urease accessory protein UreD</fullName>
    </recommendedName>
</protein>
<proteinExistence type="inferred from homology"/>
<dbReference type="GO" id="GO:0016151">
    <property type="term" value="F:nickel cation binding"/>
    <property type="evidence" value="ECO:0007669"/>
    <property type="project" value="UniProtKB-UniRule"/>
</dbReference>
<comment type="caution">
    <text evidence="4">The sequence shown here is derived from an EMBL/GenBank/DDBJ whole genome shotgun (WGS) entry which is preliminary data.</text>
</comment>
<keyword evidence="3" id="KW-0996">Nickel insertion</keyword>
<dbReference type="GO" id="GO:0005737">
    <property type="term" value="C:cytoplasm"/>
    <property type="evidence" value="ECO:0007669"/>
    <property type="project" value="UniProtKB-SubCell"/>
</dbReference>
<dbReference type="RefSeq" id="WP_204469766.1">
    <property type="nucleotide sequence ID" value="NZ_JACLYU010000039.1"/>
</dbReference>
<dbReference type="PANTHER" id="PTHR33643:SF1">
    <property type="entry name" value="UREASE ACCESSORY PROTEIN D"/>
    <property type="match status" value="1"/>
</dbReference>
<dbReference type="Proteomes" id="UP000718821">
    <property type="component" value="Unassembled WGS sequence"/>
</dbReference>
<evidence type="ECO:0000313" key="4">
    <source>
        <dbReference type="EMBL" id="MBM6700450.1"/>
    </source>
</evidence>
<dbReference type="AlphaFoldDB" id="A0A938WX17"/>
<accession>A0A938WX17</accession>
<comment type="subcellular location">
    <subcellularLocation>
        <location evidence="3">Cytoplasm</location>
    </subcellularLocation>
</comment>
<sequence>MHSELRLSTAFRHGGTRVDDRYCTAPFKIMHPFARGAHTDIMVSFVGPGFLKGDEARMDCAFGPGTDTTVRSQSYEKVLDTADGMASRTIDLTARGDARAVFLPFPVIPFRGSAFRNAVTARIGPRTAFAYADVVTNGRSGMGEQWLMRRYDSRVRVIVDDALDGAEPDAPAGAPRRPARLAFAERMLLDPARLRHTGMSMWRDHTHCGMLYLHLPEPDAPAGPAAPADAAARQAVRQARDDELVARIRALAEDRRFPGEFGASRARDGVVVRVLAHRGDDAFDFLQAAASLAVRPA</sequence>
<comment type="subunit">
    <text evidence="3">UreD, UreF and UreG form a complex that acts as a GTP-hydrolysis-dependent molecular chaperone, activating the urease apoprotein by helping to assemble the nickel containing metallocenter of UreC. The UreE protein probably delivers the nickel.</text>
</comment>